<dbReference type="InterPro" id="IPR036287">
    <property type="entry name" value="Rv1873-like_sf"/>
</dbReference>
<reference evidence="1" key="2">
    <citation type="submission" date="2021-04" db="EMBL/GenBank/DDBJ databases">
        <authorList>
            <person name="Gilroy R."/>
        </authorList>
    </citation>
    <scope>NUCLEOTIDE SEQUENCE</scope>
    <source>
        <strain evidence="1">ChiSjej3B21-8574</strain>
    </source>
</reference>
<reference evidence="1" key="1">
    <citation type="journal article" date="2021" name="PeerJ">
        <title>Extensive microbial diversity within the chicken gut microbiome revealed by metagenomics and culture.</title>
        <authorList>
            <person name="Gilroy R."/>
            <person name="Ravi A."/>
            <person name="Getino M."/>
            <person name="Pursley I."/>
            <person name="Horton D.L."/>
            <person name="Alikhan N.F."/>
            <person name="Baker D."/>
            <person name="Gharbi K."/>
            <person name="Hall N."/>
            <person name="Watson M."/>
            <person name="Adriaenssens E.M."/>
            <person name="Foster-Nyarko E."/>
            <person name="Jarju S."/>
            <person name="Secka A."/>
            <person name="Antonio M."/>
            <person name="Oren A."/>
            <person name="Chaudhuri R.R."/>
            <person name="La Ragione R."/>
            <person name="Hildebrand F."/>
            <person name="Pallen M.J."/>
        </authorList>
    </citation>
    <scope>NUCLEOTIDE SEQUENCE</scope>
    <source>
        <strain evidence="1">ChiSjej3B21-8574</strain>
    </source>
</reference>
<dbReference type="EMBL" id="DWWD01000048">
    <property type="protein sequence ID" value="HJC51459.1"/>
    <property type="molecule type" value="Genomic_DNA"/>
</dbReference>
<name>A0A9D2PLH0_9FIRM</name>
<dbReference type="Pfam" id="PF08837">
    <property type="entry name" value="DUF1810"/>
    <property type="match status" value="1"/>
</dbReference>
<dbReference type="InterPro" id="IPR014937">
    <property type="entry name" value="DUF1810"/>
</dbReference>
<evidence type="ECO:0000313" key="1">
    <source>
        <dbReference type="EMBL" id="HJC51459.1"/>
    </source>
</evidence>
<evidence type="ECO:0000313" key="2">
    <source>
        <dbReference type="Proteomes" id="UP000823904"/>
    </source>
</evidence>
<accession>A0A9D2PLH0</accession>
<gene>
    <name evidence="1" type="ORF">H9754_12975</name>
</gene>
<organism evidence="1 2">
    <name type="scientific">Candidatus Anaerostipes avistercoris</name>
    <dbReference type="NCBI Taxonomy" id="2838462"/>
    <lineage>
        <taxon>Bacteria</taxon>
        <taxon>Bacillati</taxon>
        <taxon>Bacillota</taxon>
        <taxon>Clostridia</taxon>
        <taxon>Lachnospirales</taxon>
        <taxon>Lachnospiraceae</taxon>
        <taxon>Anaerostipes</taxon>
    </lineage>
</organism>
<dbReference type="AlphaFoldDB" id="A0A9D2PLH0"/>
<dbReference type="PIRSF" id="PIRSF008546">
    <property type="entry name" value="UCP008546"/>
    <property type="match status" value="1"/>
</dbReference>
<sequence>MKDGLERFVSVQEKSYDTALQEIRAGRKRSHWMWYIFPQIAGLGHSQTARYYAIKDMEEAKAYMKNETLKKNLIEISQALLQISSSDPGEVMGWPDDMKLKSSMTLFALAAPEYKVFQEVLDKFFHGEKDGNTIRILKNS</sequence>
<comment type="caution">
    <text evidence="1">The sequence shown here is derived from an EMBL/GenBank/DDBJ whole genome shotgun (WGS) entry which is preliminary data.</text>
</comment>
<dbReference type="Proteomes" id="UP000823904">
    <property type="component" value="Unassembled WGS sequence"/>
</dbReference>
<dbReference type="SUPFAM" id="SSF140736">
    <property type="entry name" value="Rv1873-like"/>
    <property type="match status" value="1"/>
</dbReference>
<proteinExistence type="predicted"/>
<dbReference type="Gene3D" id="1.25.40.380">
    <property type="entry name" value="Protein of unknown function DUF1810"/>
    <property type="match status" value="1"/>
</dbReference>
<protein>
    <submittedName>
        <fullName evidence="1">DUF1810 domain-containing protein</fullName>
    </submittedName>
</protein>